<keyword evidence="2" id="KW-0328">Glycosyltransferase</keyword>
<evidence type="ECO:0000259" key="4">
    <source>
        <dbReference type="Pfam" id="PF06925"/>
    </source>
</evidence>
<dbReference type="SUPFAM" id="SSF53756">
    <property type="entry name" value="UDP-Glycosyltransferase/glycogen phosphorylase"/>
    <property type="match status" value="1"/>
</dbReference>
<keyword evidence="3" id="KW-0808">Transferase</keyword>
<reference evidence="5 6" key="1">
    <citation type="submission" date="2024-10" db="EMBL/GenBank/DDBJ databases">
        <title>The Natural Products Discovery Center: Release of the First 8490 Sequenced Strains for Exploring Actinobacteria Biosynthetic Diversity.</title>
        <authorList>
            <person name="Kalkreuter E."/>
            <person name="Kautsar S.A."/>
            <person name="Yang D."/>
            <person name="Bader C.D."/>
            <person name="Teijaro C.N."/>
            <person name="Fluegel L."/>
            <person name="Davis C.M."/>
            <person name="Simpson J.R."/>
            <person name="Lauterbach L."/>
            <person name="Steele A.D."/>
            <person name="Gui C."/>
            <person name="Meng S."/>
            <person name="Li G."/>
            <person name="Viehrig K."/>
            <person name="Ye F."/>
            <person name="Su P."/>
            <person name="Kiefer A.F."/>
            <person name="Nichols A."/>
            <person name="Cepeda A.J."/>
            <person name="Yan W."/>
            <person name="Fan B."/>
            <person name="Jiang Y."/>
            <person name="Adhikari A."/>
            <person name="Zheng C.-J."/>
            <person name="Schuster L."/>
            <person name="Cowan T.M."/>
            <person name="Smanski M.J."/>
            <person name="Chevrette M.G."/>
            <person name="De Carvalho L.P.S."/>
            <person name="Shen B."/>
        </authorList>
    </citation>
    <scope>NUCLEOTIDE SEQUENCE [LARGE SCALE GENOMIC DNA]</scope>
    <source>
        <strain evidence="5 6">NPDC001281</strain>
    </source>
</reference>
<comment type="caution">
    <text evidence="5">The sequence shown here is derived from an EMBL/GenBank/DDBJ whole genome shotgun (WGS) entry which is preliminary data.</text>
</comment>
<dbReference type="Gene3D" id="3.40.50.2000">
    <property type="entry name" value="Glycogen Phosphorylase B"/>
    <property type="match status" value="1"/>
</dbReference>
<accession>A0ABW6UY40</accession>
<evidence type="ECO:0000256" key="1">
    <source>
        <dbReference type="ARBA" id="ARBA00006962"/>
    </source>
</evidence>
<name>A0ABW6UY40_MICFU</name>
<evidence type="ECO:0000256" key="3">
    <source>
        <dbReference type="ARBA" id="ARBA00022679"/>
    </source>
</evidence>
<organism evidence="5 6">
    <name type="scientific">Microtetraspora fusca</name>
    <dbReference type="NCBI Taxonomy" id="1997"/>
    <lineage>
        <taxon>Bacteria</taxon>
        <taxon>Bacillati</taxon>
        <taxon>Actinomycetota</taxon>
        <taxon>Actinomycetes</taxon>
        <taxon>Streptosporangiales</taxon>
        <taxon>Streptosporangiaceae</taxon>
        <taxon>Microtetraspora</taxon>
    </lineage>
</organism>
<feature type="domain" description="Diacylglycerol glucosyltransferase N-terminal" evidence="4">
    <location>
        <begin position="18"/>
        <end position="163"/>
    </location>
</feature>
<evidence type="ECO:0000313" key="6">
    <source>
        <dbReference type="Proteomes" id="UP001602119"/>
    </source>
</evidence>
<dbReference type="EMBL" id="JBIAXI010000002">
    <property type="protein sequence ID" value="MFF4771974.1"/>
    <property type="molecule type" value="Genomic_DNA"/>
</dbReference>
<keyword evidence="6" id="KW-1185">Reference proteome</keyword>
<dbReference type="InterPro" id="IPR050519">
    <property type="entry name" value="Glycosyltransf_28_UgtP"/>
</dbReference>
<proteinExistence type="inferred from homology"/>
<dbReference type="RefSeq" id="WP_387340530.1">
    <property type="nucleotide sequence ID" value="NZ_JBIAXI010000002.1"/>
</dbReference>
<evidence type="ECO:0000256" key="2">
    <source>
        <dbReference type="ARBA" id="ARBA00022676"/>
    </source>
</evidence>
<dbReference type="Proteomes" id="UP001602119">
    <property type="component" value="Unassembled WGS sequence"/>
</dbReference>
<sequence>MPARRAVLILSASMGAGHDAAAAELARRLVARGVDAEVADVLDLLPLRLGPALRGGYGWMMRSAPWAYELIYRAFFVPRGGPGGVSPMTALVAARLRRLLWSRRPDEVVSVFHLAAQAAGHLRARGLLPVPSTVLLTDFAAHRLWLHAGNDRYLCPDPASARAVRAVTGRPAHWYAPLVRAEFLERTAAAPGDGRTVLVSAGAWGVGGVERTARILAHSGRYAPVVLCGRNDELRRRLACRLGRSATALGWCADMPGLLAGAYALVDNAAGLTCREAMAAGVPVVSFLPIPGHGRDGALAMARAGLSVYARDAGELLAALNRIGTPGGRERHAAAAAALFAAAPAESFFTPAVPSGLPGGSAATGPA</sequence>
<dbReference type="PANTHER" id="PTHR43025:SF3">
    <property type="entry name" value="MONOGALACTOSYLDIACYLGLYCEROL SYNTHASE 1, CHLOROPLASTIC"/>
    <property type="match status" value="1"/>
</dbReference>
<evidence type="ECO:0000313" key="5">
    <source>
        <dbReference type="EMBL" id="MFF4771974.1"/>
    </source>
</evidence>
<gene>
    <name evidence="5" type="ORF">ACFY05_03875</name>
</gene>
<dbReference type="InterPro" id="IPR009695">
    <property type="entry name" value="Diacylglyc_glucosyltr_N"/>
</dbReference>
<dbReference type="Pfam" id="PF06925">
    <property type="entry name" value="MGDG_synth"/>
    <property type="match status" value="1"/>
</dbReference>
<comment type="similarity">
    <text evidence="1">Belongs to the glycosyltransferase 28 family.</text>
</comment>
<dbReference type="PANTHER" id="PTHR43025">
    <property type="entry name" value="MONOGALACTOSYLDIACYLGLYCEROL SYNTHASE"/>
    <property type="match status" value="1"/>
</dbReference>
<protein>
    <recommendedName>
        <fullName evidence="4">Diacylglycerol glucosyltransferase N-terminal domain-containing protein</fullName>
    </recommendedName>
</protein>